<feature type="transmembrane region" description="Helical" evidence="1">
    <location>
        <begin position="195"/>
        <end position="215"/>
    </location>
</feature>
<dbReference type="InterPro" id="IPR035919">
    <property type="entry name" value="EAL_sf"/>
</dbReference>
<dbReference type="SMART" id="SM00267">
    <property type="entry name" value="GGDEF"/>
    <property type="match status" value="1"/>
</dbReference>
<feature type="transmembrane region" description="Helical" evidence="1">
    <location>
        <begin position="294"/>
        <end position="314"/>
    </location>
</feature>
<feature type="transmembrane region" description="Helical" evidence="1">
    <location>
        <begin position="227"/>
        <end position="247"/>
    </location>
</feature>
<feature type="domain" description="GGDEF" evidence="3">
    <location>
        <begin position="367"/>
        <end position="499"/>
    </location>
</feature>
<dbReference type="InterPro" id="IPR001633">
    <property type="entry name" value="EAL_dom"/>
</dbReference>
<feature type="transmembrane region" description="Helical" evidence="1">
    <location>
        <begin position="7"/>
        <end position="25"/>
    </location>
</feature>
<reference evidence="5" key="1">
    <citation type="journal article" date="2019" name="Int. J. Syst. Evol. Microbiol.">
        <title>The Global Catalogue of Microorganisms (GCM) 10K type strain sequencing project: providing services to taxonomists for standard genome sequencing and annotation.</title>
        <authorList>
            <consortium name="The Broad Institute Genomics Platform"/>
            <consortium name="The Broad Institute Genome Sequencing Center for Infectious Disease"/>
            <person name="Wu L."/>
            <person name="Ma J."/>
        </authorList>
    </citation>
    <scope>NUCLEOTIDE SEQUENCE [LARGE SCALE GENOMIC DNA]</scope>
    <source>
        <strain evidence="5">CCUG 53270</strain>
    </source>
</reference>
<dbReference type="Pfam" id="PF00563">
    <property type="entry name" value="EAL"/>
    <property type="match status" value="1"/>
</dbReference>
<name>A0ABW3USZ4_9BACL</name>
<keyword evidence="1" id="KW-0472">Membrane</keyword>
<dbReference type="Gene3D" id="3.30.70.270">
    <property type="match status" value="1"/>
</dbReference>
<feature type="transmembrane region" description="Helical" evidence="1">
    <location>
        <begin position="62"/>
        <end position="82"/>
    </location>
</feature>
<dbReference type="CDD" id="cd01948">
    <property type="entry name" value="EAL"/>
    <property type="match status" value="1"/>
</dbReference>
<feature type="transmembrane region" description="Helical" evidence="1">
    <location>
        <begin position="31"/>
        <end position="50"/>
    </location>
</feature>
<dbReference type="Pfam" id="PF00990">
    <property type="entry name" value="GGDEF"/>
    <property type="match status" value="1"/>
</dbReference>
<dbReference type="RefSeq" id="WP_345590852.1">
    <property type="nucleotide sequence ID" value="NZ_BAABJG010000024.1"/>
</dbReference>
<dbReference type="SMART" id="SM00052">
    <property type="entry name" value="EAL"/>
    <property type="match status" value="1"/>
</dbReference>
<accession>A0ABW3USZ4</accession>
<evidence type="ECO:0000259" key="2">
    <source>
        <dbReference type="PROSITE" id="PS50883"/>
    </source>
</evidence>
<comment type="caution">
    <text evidence="4">The sequence shown here is derived from an EMBL/GenBank/DDBJ whole genome shotgun (WGS) entry which is preliminary data.</text>
</comment>
<dbReference type="PANTHER" id="PTHR44757">
    <property type="entry name" value="DIGUANYLATE CYCLASE DGCP"/>
    <property type="match status" value="1"/>
</dbReference>
<dbReference type="PANTHER" id="PTHR44757:SF2">
    <property type="entry name" value="BIOFILM ARCHITECTURE MAINTENANCE PROTEIN MBAA"/>
    <property type="match status" value="1"/>
</dbReference>
<dbReference type="InterPro" id="IPR052155">
    <property type="entry name" value="Biofilm_reg_signaling"/>
</dbReference>
<sequence length="769" mass="86529">MFSPNRLLYIITGFIIMQYLLFPYLRDCPSLILAIETIPYLLSFFTLRYAARKQHGHYRRFWSLLSWADILYILALLSWIVYDWVLGIEAPVPSIGDVFWNLQNMTYVSALVYLLVKERSIYQGVRFLFDTLIVFIIVSIMSWEYIIHPQLAQLLKRTTMWGAVATSSYPVTDLVIFISLFMLFYTRRFPYPKKVFFPFTSGFIVFVITDTLYLTQLTTNTYMIGGWIDPLYSASAMLVAIAGLSSTRLKPDTARIAVPQEAGSKLRYLLPYSSAIVFLAFSVCRIDSQMMDAIFIASTATVALIVIRQITVLLENDKLMHKWQLMLGQAEFLASHDQLSLLPNRRMFEIQAAEDIDMAAADEGGQHSLAVLFFDLDRFKYVNDSYGHSTGDALIKAVAARLTTLADKRHFVARMGGDEFTMLCKTCSEEELLELSQCIIEEISRPFQLEQGEVCTSASIGISVYPKDGTTVSALLRNADIALYKAKSLGKNRAVFYNEEFNQALSLKMAMVTDLRKALEQGDFILYYQPQIDTASQQLVGIEALIRWQKPPGIMVSPAEFIPLAEETGLIVPIGEWVIRTACNQAKLWMDEGAPAFHLSVNVSPRQFNEANFVDMVLSVLETSGLPPELLVLEITEGIAIQEERETVEKLHRLKRLGVQIAMDDFGTGYSSLGYLELLQVDVLKMAQTFISEVSGDSGKASIVKAILAMASSLKLTVIAEGVETEEQFQFLKQHGCDWIQGYYFQKPLPADEMSEVFAGQAASVKAAL</sequence>
<feature type="transmembrane region" description="Helical" evidence="1">
    <location>
        <begin position="98"/>
        <end position="116"/>
    </location>
</feature>
<protein>
    <submittedName>
        <fullName evidence="4">Bifunctional diguanylate cyclase/phosphodiesterase</fullName>
    </submittedName>
</protein>
<feature type="domain" description="EAL" evidence="2">
    <location>
        <begin position="508"/>
        <end position="762"/>
    </location>
</feature>
<evidence type="ECO:0000313" key="4">
    <source>
        <dbReference type="EMBL" id="MFD1223502.1"/>
    </source>
</evidence>
<dbReference type="PROSITE" id="PS50887">
    <property type="entry name" value="GGDEF"/>
    <property type="match status" value="1"/>
</dbReference>
<dbReference type="InterPro" id="IPR029787">
    <property type="entry name" value="Nucleotide_cyclase"/>
</dbReference>
<evidence type="ECO:0000256" key="1">
    <source>
        <dbReference type="SAM" id="Phobius"/>
    </source>
</evidence>
<keyword evidence="1" id="KW-1133">Transmembrane helix</keyword>
<feature type="transmembrane region" description="Helical" evidence="1">
    <location>
        <begin position="160"/>
        <end position="183"/>
    </location>
</feature>
<evidence type="ECO:0000313" key="5">
    <source>
        <dbReference type="Proteomes" id="UP001597180"/>
    </source>
</evidence>
<keyword evidence="1" id="KW-0812">Transmembrane</keyword>
<gene>
    <name evidence="4" type="ORF">ACFQ4B_25610</name>
</gene>
<feature type="transmembrane region" description="Helical" evidence="1">
    <location>
        <begin position="128"/>
        <end position="148"/>
    </location>
</feature>
<dbReference type="SUPFAM" id="SSF141868">
    <property type="entry name" value="EAL domain-like"/>
    <property type="match status" value="1"/>
</dbReference>
<organism evidence="4 5">
    <name type="scientific">Paenibacillus vulneris</name>
    <dbReference type="NCBI Taxonomy" id="1133364"/>
    <lineage>
        <taxon>Bacteria</taxon>
        <taxon>Bacillati</taxon>
        <taxon>Bacillota</taxon>
        <taxon>Bacilli</taxon>
        <taxon>Bacillales</taxon>
        <taxon>Paenibacillaceae</taxon>
        <taxon>Paenibacillus</taxon>
    </lineage>
</organism>
<proteinExistence type="predicted"/>
<dbReference type="Proteomes" id="UP001597180">
    <property type="component" value="Unassembled WGS sequence"/>
</dbReference>
<dbReference type="CDD" id="cd01949">
    <property type="entry name" value="GGDEF"/>
    <property type="match status" value="1"/>
</dbReference>
<dbReference type="PROSITE" id="PS50883">
    <property type="entry name" value="EAL"/>
    <property type="match status" value="1"/>
</dbReference>
<dbReference type="Gene3D" id="3.20.20.450">
    <property type="entry name" value="EAL domain"/>
    <property type="match status" value="1"/>
</dbReference>
<dbReference type="InterPro" id="IPR000160">
    <property type="entry name" value="GGDEF_dom"/>
</dbReference>
<dbReference type="EMBL" id="JBHTLU010000035">
    <property type="protein sequence ID" value="MFD1223502.1"/>
    <property type="molecule type" value="Genomic_DNA"/>
</dbReference>
<dbReference type="SUPFAM" id="SSF55073">
    <property type="entry name" value="Nucleotide cyclase"/>
    <property type="match status" value="1"/>
</dbReference>
<dbReference type="NCBIfam" id="TIGR00254">
    <property type="entry name" value="GGDEF"/>
    <property type="match status" value="1"/>
</dbReference>
<dbReference type="InterPro" id="IPR043128">
    <property type="entry name" value="Rev_trsase/Diguanyl_cyclase"/>
</dbReference>
<evidence type="ECO:0000259" key="3">
    <source>
        <dbReference type="PROSITE" id="PS50887"/>
    </source>
</evidence>
<keyword evidence="5" id="KW-1185">Reference proteome</keyword>